<organism evidence="1 2">
    <name type="scientific">Plantactinospora siamensis</name>
    <dbReference type="NCBI Taxonomy" id="555372"/>
    <lineage>
        <taxon>Bacteria</taxon>
        <taxon>Bacillati</taxon>
        <taxon>Actinomycetota</taxon>
        <taxon>Actinomycetes</taxon>
        <taxon>Micromonosporales</taxon>
        <taxon>Micromonosporaceae</taxon>
        <taxon>Plantactinospora</taxon>
    </lineage>
</organism>
<evidence type="ECO:0000313" key="2">
    <source>
        <dbReference type="Proteomes" id="UP001589894"/>
    </source>
</evidence>
<sequence>MNIEDRLRAENFPVALRILPRRFRAHLTAVYGFARTVDNLGDEFPGDRLAALDAFAADLDLIWAGGHPATPVLARLAATVRACDLPPEPFHRLIEANRQDQRITAYRTYDELRAYCALSADPVGRIVLGVFGVGTAARVACSDAICTALQLVEHWQDVAEDRRAGRIYLPAEDMSRFGVSPADLDGTSTPAPVRRLLAFETDRAAELFRRGAPLVADLTGWARLAVGGFLAGGLATVDALRRADHDVLAGAPRPRRADLARHLIQEVLGR</sequence>
<keyword evidence="1" id="KW-0808">Transferase</keyword>
<gene>
    <name evidence="1" type="primary">hpnC</name>
    <name evidence="1" type="ORF">ACFFHU_27410</name>
</gene>
<dbReference type="Proteomes" id="UP001589894">
    <property type="component" value="Unassembled WGS sequence"/>
</dbReference>
<dbReference type="SUPFAM" id="SSF48576">
    <property type="entry name" value="Terpenoid synthases"/>
    <property type="match status" value="1"/>
</dbReference>
<dbReference type="InterPro" id="IPR002060">
    <property type="entry name" value="Squ/phyt_synthse"/>
</dbReference>
<keyword evidence="2" id="KW-1185">Reference proteome</keyword>
<accession>A0ABV6P4A3</accession>
<dbReference type="PANTHER" id="PTHR31480">
    <property type="entry name" value="BIFUNCTIONAL LYCOPENE CYCLASE/PHYTOENE SYNTHASE"/>
    <property type="match status" value="1"/>
</dbReference>
<evidence type="ECO:0000313" key="1">
    <source>
        <dbReference type="EMBL" id="MFC0567857.1"/>
    </source>
</evidence>
<comment type="caution">
    <text evidence="1">The sequence shown here is derived from an EMBL/GenBank/DDBJ whole genome shotgun (WGS) entry which is preliminary data.</text>
</comment>
<dbReference type="GO" id="GO:0051996">
    <property type="term" value="F:squalene synthase [NAD(P)H] activity"/>
    <property type="evidence" value="ECO:0007669"/>
    <property type="project" value="UniProtKB-EC"/>
</dbReference>
<dbReference type="InterPro" id="IPR008949">
    <property type="entry name" value="Isoprenoid_synthase_dom_sf"/>
</dbReference>
<dbReference type="InterPro" id="IPR044843">
    <property type="entry name" value="Trans_IPPS_bact-type"/>
</dbReference>
<dbReference type="EMBL" id="JBHLUE010000026">
    <property type="protein sequence ID" value="MFC0567857.1"/>
    <property type="molecule type" value="Genomic_DNA"/>
</dbReference>
<dbReference type="NCBIfam" id="TIGR03464">
    <property type="entry name" value="HpnC"/>
    <property type="match status" value="1"/>
</dbReference>
<dbReference type="SFLD" id="SFLDG01018">
    <property type="entry name" value="Squalene/Phytoene_Synthase_Lik"/>
    <property type="match status" value="1"/>
</dbReference>
<dbReference type="Pfam" id="PF00494">
    <property type="entry name" value="SQS_PSY"/>
    <property type="match status" value="1"/>
</dbReference>
<dbReference type="InterPro" id="IPR017827">
    <property type="entry name" value="HSQ_synthase_HpnC"/>
</dbReference>
<dbReference type="Gene3D" id="1.10.600.10">
    <property type="entry name" value="Farnesyl Diphosphate Synthase"/>
    <property type="match status" value="1"/>
</dbReference>
<dbReference type="SFLD" id="SFLDG01212">
    <property type="entry name" value="Phytoene_synthase_like"/>
    <property type="match status" value="1"/>
</dbReference>
<protein>
    <submittedName>
        <fullName evidence="1">Squalene synthase HpnC</fullName>
        <ecNumber evidence="1">2.5.1.21</ecNumber>
    </submittedName>
</protein>
<dbReference type="SFLD" id="SFLDS00005">
    <property type="entry name" value="Isoprenoid_Synthase_Type_I"/>
    <property type="match status" value="1"/>
</dbReference>
<dbReference type="RefSeq" id="WP_377343201.1">
    <property type="nucleotide sequence ID" value="NZ_JBHLUE010000026.1"/>
</dbReference>
<dbReference type="EC" id="2.5.1.21" evidence="1"/>
<reference evidence="1 2" key="1">
    <citation type="submission" date="2024-09" db="EMBL/GenBank/DDBJ databases">
        <authorList>
            <person name="Sun Q."/>
            <person name="Mori K."/>
        </authorList>
    </citation>
    <scope>NUCLEOTIDE SEQUENCE [LARGE SCALE GENOMIC DNA]</scope>
    <source>
        <strain evidence="1 2">TBRC 2205</strain>
    </source>
</reference>
<name>A0ABV6P4A3_9ACTN</name>
<proteinExistence type="predicted"/>